<evidence type="ECO:0000313" key="2">
    <source>
        <dbReference type="EMBL" id="MPN28518.1"/>
    </source>
</evidence>
<reference evidence="2" key="1">
    <citation type="submission" date="2019-08" db="EMBL/GenBank/DDBJ databases">
        <authorList>
            <person name="Kucharzyk K."/>
            <person name="Murdoch R.W."/>
            <person name="Higgins S."/>
            <person name="Loffler F."/>
        </authorList>
    </citation>
    <scope>NUCLEOTIDE SEQUENCE</scope>
</reference>
<name>A0A645GNM3_9ZZZZ</name>
<feature type="region of interest" description="Disordered" evidence="1">
    <location>
        <begin position="36"/>
        <end position="71"/>
    </location>
</feature>
<organism evidence="2">
    <name type="scientific">bioreactor metagenome</name>
    <dbReference type="NCBI Taxonomy" id="1076179"/>
    <lineage>
        <taxon>unclassified sequences</taxon>
        <taxon>metagenomes</taxon>
        <taxon>ecological metagenomes</taxon>
    </lineage>
</organism>
<protein>
    <submittedName>
        <fullName evidence="2">Uncharacterized protein</fullName>
    </submittedName>
</protein>
<dbReference type="EMBL" id="VSSQ01078844">
    <property type="protein sequence ID" value="MPN28518.1"/>
    <property type="molecule type" value="Genomic_DNA"/>
</dbReference>
<gene>
    <name evidence="2" type="ORF">SDC9_175960</name>
</gene>
<evidence type="ECO:0000256" key="1">
    <source>
        <dbReference type="SAM" id="MobiDB-lite"/>
    </source>
</evidence>
<sequence length="89" mass="10201">MSGVDFLNVPVDSPEFLLLLTKVLLRMLHDDHHQNKAEQACANRGQRENPAVVEHHHERTHQHRDRGDQRAEALAQRLPDRVHVVGHVA</sequence>
<dbReference type="AlphaFoldDB" id="A0A645GNM3"/>
<proteinExistence type="predicted"/>
<accession>A0A645GNM3</accession>
<comment type="caution">
    <text evidence="2">The sequence shown here is derived from an EMBL/GenBank/DDBJ whole genome shotgun (WGS) entry which is preliminary data.</text>
</comment>